<dbReference type="Gene3D" id="3.40.50.2000">
    <property type="entry name" value="Glycogen Phosphorylase B"/>
    <property type="match status" value="2"/>
</dbReference>
<dbReference type="Proteomes" id="UP000241818">
    <property type="component" value="Unassembled WGS sequence"/>
</dbReference>
<dbReference type="SUPFAM" id="SSF53756">
    <property type="entry name" value="UDP-Glycosyltransferase/glycogen phosphorylase"/>
    <property type="match status" value="1"/>
</dbReference>
<dbReference type="STRING" id="857342.A0A2T3B9M3"/>
<evidence type="ECO:0000313" key="3">
    <source>
        <dbReference type="Proteomes" id="UP000241818"/>
    </source>
</evidence>
<dbReference type="GeneID" id="36574324"/>
<proteinExistence type="predicted"/>
<evidence type="ECO:0000259" key="1">
    <source>
        <dbReference type="Pfam" id="PF06722"/>
    </source>
</evidence>
<dbReference type="OrthoDB" id="5835829at2759"/>
<dbReference type="EMBL" id="KZ679007">
    <property type="protein sequence ID" value="PSS24988.1"/>
    <property type="molecule type" value="Genomic_DNA"/>
</dbReference>
<protein>
    <submittedName>
        <fullName evidence="2">Glycosyltransferase family 1 protein</fullName>
    </submittedName>
</protein>
<organism evidence="2 3">
    <name type="scientific">Amorphotheca resinae ATCC 22711</name>
    <dbReference type="NCBI Taxonomy" id="857342"/>
    <lineage>
        <taxon>Eukaryota</taxon>
        <taxon>Fungi</taxon>
        <taxon>Dikarya</taxon>
        <taxon>Ascomycota</taxon>
        <taxon>Pezizomycotina</taxon>
        <taxon>Leotiomycetes</taxon>
        <taxon>Helotiales</taxon>
        <taxon>Amorphothecaceae</taxon>
        <taxon>Amorphotheca</taxon>
    </lineage>
</organism>
<name>A0A2T3B9M3_AMORE</name>
<evidence type="ECO:0000313" key="2">
    <source>
        <dbReference type="EMBL" id="PSS24988.1"/>
    </source>
</evidence>
<dbReference type="PANTHER" id="PTHR21015">
    <property type="entry name" value="UDP-N-ACETYLGLUCOSAMINE--N-ACETYLMURAMYL-(PENTAPEPTIDE) PYROPHOSPHORYL-UNDECAPRENOL N-ACETYLGLUCOSAMINE TRANSFERASE 1"/>
    <property type="match status" value="1"/>
</dbReference>
<keyword evidence="3" id="KW-1185">Reference proteome</keyword>
<reference evidence="2 3" key="1">
    <citation type="journal article" date="2018" name="New Phytol.">
        <title>Comparative genomics and transcriptomics depict ericoid mycorrhizal fungi as versatile saprotrophs and plant mutualists.</title>
        <authorList>
            <person name="Martino E."/>
            <person name="Morin E."/>
            <person name="Grelet G.A."/>
            <person name="Kuo A."/>
            <person name="Kohler A."/>
            <person name="Daghino S."/>
            <person name="Barry K.W."/>
            <person name="Cichocki N."/>
            <person name="Clum A."/>
            <person name="Dockter R.B."/>
            <person name="Hainaut M."/>
            <person name="Kuo R.C."/>
            <person name="LaButti K."/>
            <person name="Lindahl B.D."/>
            <person name="Lindquist E.A."/>
            <person name="Lipzen A."/>
            <person name="Khouja H.R."/>
            <person name="Magnuson J."/>
            <person name="Murat C."/>
            <person name="Ohm R.A."/>
            <person name="Singer S.W."/>
            <person name="Spatafora J.W."/>
            <person name="Wang M."/>
            <person name="Veneault-Fourrey C."/>
            <person name="Henrissat B."/>
            <person name="Grigoriev I.V."/>
            <person name="Martin F.M."/>
            <person name="Perotto S."/>
        </authorList>
    </citation>
    <scope>NUCLEOTIDE SEQUENCE [LARGE SCALE GENOMIC DNA]</scope>
    <source>
        <strain evidence="2 3">ATCC 22711</strain>
    </source>
</reference>
<feature type="domain" description="Erythromycin biosynthesis protein CIII-like C-terminal" evidence="1">
    <location>
        <begin position="230"/>
        <end position="331"/>
    </location>
</feature>
<dbReference type="InParanoid" id="A0A2T3B9M3"/>
<dbReference type="GO" id="GO:0016757">
    <property type="term" value="F:glycosyltransferase activity"/>
    <property type="evidence" value="ECO:0007669"/>
    <property type="project" value="UniProtKB-ARBA"/>
</dbReference>
<sequence length="350" mass="37503">MPSQYESLQAALKGLKAKEPDRNVVLVVDNGFMGILPSMLNAPGMKPEAHITLGILPLALSSIDTAPFGSCLLPDSSPAGRARNTALNATRREELCDLQNVFNELLSSVGARTTDRLYTDDAVLLPDRYIQMCIPEIEYPRSDLPSNVRFAGGLPRGARDASTSFPPFWDEVLHIFRTKEKKIIAVSQGTFSNFPTQLLLPTLSALASNPNLLVIAVLGSRGASLPPEIPIPANARVVDFIPFDDLLPYCAVFVTNGGYGAVQHAIANATPLVVAGSTEEKPENAARVQWAGIGLDLRTGTPSEEELRVAVERVLNDGGFAGRVAALRESMERCDPLGVIAGQIMECGGK</sequence>
<dbReference type="AlphaFoldDB" id="A0A2T3B9M3"/>
<dbReference type="PANTHER" id="PTHR21015:SF22">
    <property type="entry name" value="GLYCOSYLTRANSFERASE"/>
    <property type="match status" value="1"/>
</dbReference>
<dbReference type="InterPro" id="IPR010610">
    <property type="entry name" value="EryCIII-like_C"/>
</dbReference>
<keyword evidence="2" id="KW-0808">Transferase</keyword>
<gene>
    <name evidence="2" type="ORF">M430DRAFT_32864</name>
</gene>
<accession>A0A2T3B9M3</accession>
<dbReference type="Pfam" id="PF06722">
    <property type="entry name" value="EryCIII-like_C"/>
    <property type="match status" value="1"/>
</dbReference>
<dbReference type="RefSeq" id="XP_024723587.1">
    <property type="nucleotide sequence ID" value="XM_024866243.1"/>
</dbReference>